<organism evidence="2 3">
    <name type="scientific">Panagrellus redivivus</name>
    <name type="common">Microworm</name>
    <dbReference type="NCBI Taxonomy" id="6233"/>
    <lineage>
        <taxon>Eukaryota</taxon>
        <taxon>Metazoa</taxon>
        <taxon>Ecdysozoa</taxon>
        <taxon>Nematoda</taxon>
        <taxon>Chromadorea</taxon>
        <taxon>Rhabditida</taxon>
        <taxon>Tylenchina</taxon>
        <taxon>Panagrolaimomorpha</taxon>
        <taxon>Panagrolaimoidea</taxon>
        <taxon>Panagrolaimidae</taxon>
        <taxon>Panagrellus</taxon>
    </lineage>
</organism>
<dbReference type="AlphaFoldDB" id="A0A7E4VYQ1"/>
<sequence length="497" mass="55091">MAATDSISALSISEYSEAPSEADVTMAHRSLSQILSDLDVQLKTAVTPTGSSYSTKTAIGITNSDYSLHTAKGSSRSRSLTAALSCESIHSGESETETEAVKVKPIDETPDKNVDAVKVEKQENVVDFERPKQSVSNVSVNTGVSNLVGSSDSEYSIISEPELDLGSKTKALNVIETDSTDDDLVTCISNVEDQIKVIAKPTEITIDETRVEFENGNQFIEIFGKLNQVEPFKLDIELEPIDHFEDLNESFSSTLTFSISEIDYTHTCNSIDDEDYVVASSETSSEQSVFSEMSDDLPELTPQATHACLFIKNVHEVIDEANVINNLTQETMANIDQEPEQVERHDFYSVTFRFLQIPINFASNIAYSVIRFNLFFFKLPFVPIRLIYGGMIMLYDSITSYGKLTGTSESDFESESESDSSDRLTTLTEEEEQKLRALEQEYLKTRQATFSFSEYSNPDDEHIVDPEGTMQLQASTSMAAVFHTVTAANESDNTDHV</sequence>
<protein>
    <submittedName>
        <fullName evidence="3">Ubiquitin-like domain-containing protein</fullName>
    </submittedName>
</protein>
<evidence type="ECO:0000313" key="3">
    <source>
        <dbReference type="WBParaSite" id="Pan_g4806.t1"/>
    </source>
</evidence>
<dbReference type="Proteomes" id="UP000492821">
    <property type="component" value="Unassembled WGS sequence"/>
</dbReference>
<evidence type="ECO:0000256" key="1">
    <source>
        <dbReference type="SAM" id="MobiDB-lite"/>
    </source>
</evidence>
<keyword evidence="2" id="KW-1185">Reference proteome</keyword>
<evidence type="ECO:0000313" key="2">
    <source>
        <dbReference type="Proteomes" id="UP000492821"/>
    </source>
</evidence>
<feature type="region of interest" description="Disordered" evidence="1">
    <location>
        <begin position="406"/>
        <end position="428"/>
    </location>
</feature>
<name>A0A7E4VYQ1_PANRE</name>
<feature type="compositionally biased region" description="Acidic residues" evidence="1">
    <location>
        <begin position="410"/>
        <end position="419"/>
    </location>
</feature>
<dbReference type="WBParaSite" id="Pan_g4806.t1">
    <property type="protein sequence ID" value="Pan_g4806.t1"/>
    <property type="gene ID" value="Pan_g4806"/>
</dbReference>
<reference evidence="2" key="1">
    <citation type="journal article" date="2013" name="Genetics">
        <title>The draft genome and transcriptome of Panagrellus redivivus are shaped by the harsh demands of a free-living lifestyle.</title>
        <authorList>
            <person name="Srinivasan J."/>
            <person name="Dillman A.R."/>
            <person name="Macchietto M.G."/>
            <person name="Heikkinen L."/>
            <person name="Lakso M."/>
            <person name="Fracchia K.M."/>
            <person name="Antoshechkin I."/>
            <person name="Mortazavi A."/>
            <person name="Wong G."/>
            <person name="Sternberg P.W."/>
        </authorList>
    </citation>
    <scope>NUCLEOTIDE SEQUENCE [LARGE SCALE GENOMIC DNA]</scope>
    <source>
        <strain evidence="2">MT8872</strain>
    </source>
</reference>
<reference evidence="3" key="2">
    <citation type="submission" date="2020-10" db="UniProtKB">
        <authorList>
            <consortium name="WormBaseParasite"/>
        </authorList>
    </citation>
    <scope>IDENTIFICATION</scope>
</reference>
<accession>A0A7E4VYQ1</accession>
<proteinExistence type="predicted"/>